<feature type="region of interest" description="Disordered" evidence="5">
    <location>
        <begin position="258"/>
        <end position="321"/>
    </location>
</feature>
<dbReference type="PROSITE" id="PS50090">
    <property type="entry name" value="MYB_LIKE"/>
    <property type="match status" value="2"/>
</dbReference>
<comment type="caution">
    <text evidence="8">The sequence shown here is derived from an EMBL/GenBank/DDBJ whole genome shotgun (WGS) entry which is preliminary data.</text>
</comment>
<feature type="domain" description="HTH myb-type" evidence="7">
    <location>
        <begin position="89"/>
        <end position="139"/>
    </location>
</feature>
<keyword evidence="3" id="KW-0804">Transcription</keyword>
<feature type="compositionally biased region" description="Polar residues" evidence="5">
    <location>
        <begin position="258"/>
        <end position="300"/>
    </location>
</feature>
<evidence type="ECO:0000256" key="2">
    <source>
        <dbReference type="ARBA" id="ARBA00023125"/>
    </source>
</evidence>
<evidence type="ECO:0000256" key="3">
    <source>
        <dbReference type="ARBA" id="ARBA00023163"/>
    </source>
</evidence>
<accession>A0AAV7YA95</accession>
<feature type="domain" description="Myb-like" evidence="6">
    <location>
        <begin position="45"/>
        <end position="84"/>
    </location>
</feature>
<dbReference type="Gene3D" id="1.10.10.60">
    <property type="entry name" value="Homeodomain-like"/>
    <property type="match status" value="2"/>
</dbReference>
<sequence>MKTLFKKDEYLIQLVKEDNKTNWDLIAQNFKNFDATMCLKRYRTEDTLLKNAIKLFGETNWAQVSVFVNGRTSKQCRERWNNQLNPNINRSPFTVEEGELLIQKQKEIGNKWSTISQFFDRRTDNMLKNHWHSLRVLLGLKELKKKKKKNISKKGLNFQKKFNQNSLKYGIQDNKQSISTGKQIKNAKLSKLQLKKLTIVDQNVNKKNLNGYNKNQLTFQNLDYGTGRMSPISPREHTNSPTSNAIRDVSCKIRKLNLCQQNSPRSPRYTQSPLSARSPRSNKTKNYFLSPRTTRSTKCTHFQKNKTSKKKKRKKKTKKKIVVSPRRNRLITQQYEKNNDLITGFESKKIKQSLFKKQNIIKDECKRDYDQPLTNNIKQNSNEGRIDGIKVNDHETLKSNSKTPNVNSFQGGLNKTKTQICNITDNQKDNTQKNSKCINQNTKQQFENNLIDFEEINNSDTKDLPNLNTFDCTENDFITLNQNLNLYEDFNNTVLESFQDSDYDPFFEIPLNLEFDTSSSEERYEPIFEDTHFNSILFSNNFDENIIESTNWNN</sequence>
<keyword evidence="4" id="KW-0539">Nucleus</keyword>
<dbReference type="PANTHER" id="PTHR46621">
    <property type="entry name" value="SNRNA-ACTIVATING PROTEIN COMPLEX SUBUNIT 4"/>
    <property type="match status" value="1"/>
</dbReference>
<evidence type="ECO:0000256" key="4">
    <source>
        <dbReference type="ARBA" id="ARBA00023242"/>
    </source>
</evidence>
<dbReference type="InterPro" id="IPR051575">
    <property type="entry name" value="Myb-like_DNA-bd"/>
</dbReference>
<name>A0AAV7YA95_9EUKA</name>
<feature type="domain" description="HTH myb-type" evidence="7">
    <location>
        <begin position="45"/>
        <end position="88"/>
    </location>
</feature>
<evidence type="ECO:0000259" key="7">
    <source>
        <dbReference type="PROSITE" id="PS51294"/>
    </source>
</evidence>
<feature type="compositionally biased region" description="Basic residues" evidence="5">
    <location>
        <begin position="301"/>
        <end position="321"/>
    </location>
</feature>
<dbReference type="InterPro" id="IPR017930">
    <property type="entry name" value="Myb_dom"/>
</dbReference>
<dbReference type="AlphaFoldDB" id="A0AAV7YA95"/>
<protein>
    <submittedName>
        <fullName evidence="8">Myb protein-related</fullName>
    </submittedName>
</protein>
<evidence type="ECO:0000313" key="8">
    <source>
        <dbReference type="EMBL" id="KAJ3426732.1"/>
    </source>
</evidence>
<dbReference type="GO" id="GO:0019185">
    <property type="term" value="C:snRNA-activating protein complex"/>
    <property type="evidence" value="ECO:0007669"/>
    <property type="project" value="TreeGrafter"/>
</dbReference>
<reference evidence="8" key="1">
    <citation type="submission" date="2022-08" db="EMBL/GenBank/DDBJ databases">
        <title>Novel sulphate-reducing endosymbionts in the free-living metamonad Anaeramoeba.</title>
        <authorList>
            <person name="Jerlstrom-Hultqvist J."/>
            <person name="Cepicka I."/>
            <person name="Gallot-Lavallee L."/>
            <person name="Salas-Leiva D."/>
            <person name="Curtis B.A."/>
            <person name="Zahonova K."/>
            <person name="Pipaliya S."/>
            <person name="Dacks J."/>
            <person name="Roger A.J."/>
        </authorList>
    </citation>
    <scope>NUCLEOTIDE SEQUENCE</scope>
    <source>
        <strain evidence="8">Busselton2</strain>
    </source>
</reference>
<dbReference type="SUPFAM" id="SSF46689">
    <property type="entry name" value="Homeodomain-like"/>
    <property type="match status" value="1"/>
</dbReference>
<dbReference type="PROSITE" id="PS51294">
    <property type="entry name" value="HTH_MYB"/>
    <property type="match status" value="2"/>
</dbReference>
<keyword evidence="1" id="KW-0805">Transcription regulation</keyword>
<evidence type="ECO:0000256" key="1">
    <source>
        <dbReference type="ARBA" id="ARBA00023015"/>
    </source>
</evidence>
<dbReference type="PANTHER" id="PTHR46621:SF1">
    <property type="entry name" value="SNRNA-ACTIVATING PROTEIN COMPLEX SUBUNIT 4"/>
    <property type="match status" value="1"/>
</dbReference>
<proteinExistence type="predicted"/>
<dbReference type="EMBL" id="JANTQA010000063">
    <property type="protein sequence ID" value="KAJ3426732.1"/>
    <property type="molecule type" value="Genomic_DNA"/>
</dbReference>
<dbReference type="SMART" id="SM00717">
    <property type="entry name" value="SANT"/>
    <property type="match status" value="2"/>
</dbReference>
<feature type="domain" description="Myb-like" evidence="6">
    <location>
        <begin position="85"/>
        <end position="135"/>
    </location>
</feature>
<dbReference type="Proteomes" id="UP001146793">
    <property type="component" value="Unassembled WGS sequence"/>
</dbReference>
<organism evidence="8 9">
    <name type="scientific">Anaeramoeba flamelloides</name>
    <dbReference type="NCBI Taxonomy" id="1746091"/>
    <lineage>
        <taxon>Eukaryota</taxon>
        <taxon>Metamonada</taxon>
        <taxon>Anaeramoebidae</taxon>
        <taxon>Anaeramoeba</taxon>
    </lineage>
</organism>
<keyword evidence="2" id="KW-0238">DNA-binding</keyword>
<gene>
    <name evidence="8" type="ORF">M0812_26300</name>
</gene>
<evidence type="ECO:0000259" key="6">
    <source>
        <dbReference type="PROSITE" id="PS50090"/>
    </source>
</evidence>
<dbReference type="CDD" id="cd00167">
    <property type="entry name" value="SANT"/>
    <property type="match status" value="3"/>
</dbReference>
<dbReference type="GO" id="GO:0042795">
    <property type="term" value="P:snRNA transcription by RNA polymerase II"/>
    <property type="evidence" value="ECO:0007669"/>
    <property type="project" value="TreeGrafter"/>
</dbReference>
<dbReference type="GO" id="GO:0042796">
    <property type="term" value="P:snRNA transcription by RNA polymerase III"/>
    <property type="evidence" value="ECO:0007669"/>
    <property type="project" value="TreeGrafter"/>
</dbReference>
<dbReference type="InterPro" id="IPR009057">
    <property type="entry name" value="Homeodomain-like_sf"/>
</dbReference>
<evidence type="ECO:0000256" key="5">
    <source>
        <dbReference type="SAM" id="MobiDB-lite"/>
    </source>
</evidence>
<dbReference type="Pfam" id="PF13921">
    <property type="entry name" value="Myb_DNA-bind_6"/>
    <property type="match status" value="1"/>
</dbReference>
<dbReference type="GO" id="GO:0001006">
    <property type="term" value="F:RNA polymerase III type 3 promoter sequence-specific DNA binding"/>
    <property type="evidence" value="ECO:0007669"/>
    <property type="project" value="TreeGrafter"/>
</dbReference>
<dbReference type="InterPro" id="IPR001005">
    <property type="entry name" value="SANT/Myb"/>
</dbReference>
<evidence type="ECO:0000313" key="9">
    <source>
        <dbReference type="Proteomes" id="UP001146793"/>
    </source>
</evidence>
<dbReference type="GO" id="GO:0000978">
    <property type="term" value="F:RNA polymerase II cis-regulatory region sequence-specific DNA binding"/>
    <property type="evidence" value="ECO:0007669"/>
    <property type="project" value="TreeGrafter"/>
</dbReference>